<evidence type="ECO:0000256" key="1">
    <source>
        <dbReference type="SAM" id="MobiDB-lite"/>
    </source>
</evidence>
<dbReference type="EMBL" id="JAFJMO010000007">
    <property type="protein sequence ID" value="KAJ8271614.1"/>
    <property type="molecule type" value="Genomic_DNA"/>
</dbReference>
<comment type="caution">
    <text evidence="2">The sequence shown here is derived from an EMBL/GenBank/DDBJ whole genome shotgun (WGS) entry which is preliminary data.</text>
</comment>
<name>A0A9Q1DIK9_CONCO</name>
<dbReference type="Proteomes" id="UP001152803">
    <property type="component" value="Unassembled WGS sequence"/>
</dbReference>
<reference evidence="2" key="1">
    <citation type="journal article" date="2023" name="Science">
        <title>Genome structures resolve the early diversification of teleost fishes.</title>
        <authorList>
            <person name="Parey E."/>
            <person name="Louis A."/>
            <person name="Montfort J."/>
            <person name="Bouchez O."/>
            <person name="Roques C."/>
            <person name="Iampietro C."/>
            <person name="Lluch J."/>
            <person name="Castinel A."/>
            <person name="Donnadieu C."/>
            <person name="Desvignes T."/>
            <person name="Floi Bucao C."/>
            <person name="Jouanno E."/>
            <person name="Wen M."/>
            <person name="Mejri S."/>
            <person name="Dirks R."/>
            <person name="Jansen H."/>
            <person name="Henkel C."/>
            <person name="Chen W.J."/>
            <person name="Zahm M."/>
            <person name="Cabau C."/>
            <person name="Klopp C."/>
            <person name="Thompson A.W."/>
            <person name="Robinson-Rechavi M."/>
            <person name="Braasch I."/>
            <person name="Lecointre G."/>
            <person name="Bobe J."/>
            <person name="Postlethwait J.H."/>
            <person name="Berthelot C."/>
            <person name="Roest Crollius H."/>
            <person name="Guiguen Y."/>
        </authorList>
    </citation>
    <scope>NUCLEOTIDE SEQUENCE</scope>
    <source>
        <strain evidence="2">Concon-B</strain>
    </source>
</reference>
<keyword evidence="3" id="KW-1185">Reference proteome</keyword>
<protein>
    <submittedName>
        <fullName evidence="2">Uncharacterized protein</fullName>
    </submittedName>
</protein>
<sequence length="138" mass="14779">MAKAAVRMPSHPPTDLLMGSRPPGERFMGTRSRELWVGYVNYVPLVGTSANMVDGFIALLQGDRKTAEAKGYKNFLDSAGIRDLNESIFQNAKGQTVVGCSAKVYIIQAVQKPGASASIKAAKAAQAGADLQKDLYVF</sequence>
<dbReference type="OrthoDB" id="10455157at2759"/>
<organism evidence="2 3">
    <name type="scientific">Conger conger</name>
    <name type="common">Conger eel</name>
    <name type="synonym">Muraena conger</name>
    <dbReference type="NCBI Taxonomy" id="82655"/>
    <lineage>
        <taxon>Eukaryota</taxon>
        <taxon>Metazoa</taxon>
        <taxon>Chordata</taxon>
        <taxon>Craniata</taxon>
        <taxon>Vertebrata</taxon>
        <taxon>Euteleostomi</taxon>
        <taxon>Actinopterygii</taxon>
        <taxon>Neopterygii</taxon>
        <taxon>Teleostei</taxon>
        <taxon>Anguilliformes</taxon>
        <taxon>Congridae</taxon>
        <taxon>Conger</taxon>
    </lineage>
</organism>
<accession>A0A9Q1DIK9</accession>
<feature type="region of interest" description="Disordered" evidence="1">
    <location>
        <begin position="1"/>
        <end position="22"/>
    </location>
</feature>
<proteinExistence type="predicted"/>
<evidence type="ECO:0000313" key="2">
    <source>
        <dbReference type="EMBL" id="KAJ8271614.1"/>
    </source>
</evidence>
<evidence type="ECO:0000313" key="3">
    <source>
        <dbReference type="Proteomes" id="UP001152803"/>
    </source>
</evidence>
<gene>
    <name evidence="2" type="ORF">COCON_G00104730</name>
</gene>
<dbReference type="AlphaFoldDB" id="A0A9Q1DIK9"/>